<organism evidence="1">
    <name type="scientific">marine sediment metagenome</name>
    <dbReference type="NCBI Taxonomy" id="412755"/>
    <lineage>
        <taxon>unclassified sequences</taxon>
        <taxon>metagenomes</taxon>
        <taxon>ecological metagenomes</taxon>
    </lineage>
</organism>
<reference evidence="1" key="1">
    <citation type="journal article" date="2015" name="Nature">
        <title>Complex archaea that bridge the gap between prokaryotes and eukaryotes.</title>
        <authorList>
            <person name="Spang A."/>
            <person name="Saw J.H."/>
            <person name="Jorgensen S.L."/>
            <person name="Zaremba-Niedzwiedzka K."/>
            <person name="Martijn J."/>
            <person name="Lind A.E."/>
            <person name="van Eijk R."/>
            <person name="Schleper C."/>
            <person name="Guy L."/>
            <person name="Ettema T.J."/>
        </authorList>
    </citation>
    <scope>NUCLEOTIDE SEQUENCE</scope>
</reference>
<evidence type="ECO:0000313" key="1">
    <source>
        <dbReference type="EMBL" id="KKM73150.1"/>
    </source>
</evidence>
<proteinExistence type="predicted"/>
<evidence type="ECO:0008006" key="2">
    <source>
        <dbReference type="Google" id="ProtNLM"/>
    </source>
</evidence>
<sequence length="211" mass="25028">MEELVFIEETHEYFYKGFLKPSVTQIINEYLPIEIHGERFYVNRFNGATIPGYIFERAGQFGSDIHRAIKYLLGSEGLNYDALDPSYLPVIAQFDLWRDKYDPEIILCEEPMYSMKNDYCGTLDLICIIKKLGKVLLDFKTGYYDMIAVQLSAYEKLYRENYKDQSLLKHYVLHLPKNGEDYYFGEIFDRTAWPEFQALQTDYQFQRRLST</sequence>
<accession>A0A0F9M8Y3</accession>
<comment type="caution">
    <text evidence="1">The sequence shown here is derived from an EMBL/GenBank/DDBJ whole genome shotgun (WGS) entry which is preliminary data.</text>
</comment>
<name>A0A0F9M8Y3_9ZZZZ</name>
<gene>
    <name evidence="1" type="ORF">LCGC14_1413320</name>
</gene>
<protein>
    <recommendedName>
        <fullName evidence="2">PD-(D/E)XK endonuclease-like domain-containing protein</fullName>
    </recommendedName>
</protein>
<dbReference type="EMBL" id="LAZR01009348">
    <property type="protein sequence ID" value="KKM73150.1"/>
    <property type="molecule type" value="Genomic_DNA"/>
</dbReference>
<dbReference type="AlphaFoldDB" id="A0A0F9M8Y3"/>